<dbReference type="OrthoDB" id="538640at2759"/>
<dbReference type="Pfam" id="PF09424">
    <property type="entry name" value="YqeY"/>
    <property type="match status" value="1"/>
</dbReference>
<dbReference type="GO" id="GO:0016884">
    <property type="term" value="F:carbon-nitrogen ligase activity, with glutamine as amido-N-donor"/>
    <property type="evidence" value="ECO:0007669"/>
    <property type="project" value="UniProtKB-UniRule"/>
</dbReference>
<dbReference type="InterPro" id="IPR003789">
    <property type="entry name" value="Asn/Gln_tRNA_amidoTrase-B-like"/>
</dbReference>
<evidence type="ECO:0000313" key="2">
    <source>
        <dbReference type="EMBL" id="PSN69474.1"/>
    </source>
</evidence>
<evidence type="ECO:0000256" key="1">
    <source>
        <dbReference type="RuleBase" id="RU365099"/>
    </source>
</evidence>
<dbReference type="PANTHER" id="PTHR28055">
    <property type="entry name" value="ALTERED INHERITANCE OF MITOCHONDRIA PROTEIN 41, MITOCHONDRIAL"/>
    <property type="match status" value="1"/>
</dbReference>
<proteinExistence type="inferred from homology"/>
<dbReference type="EMBL" id="KZ678133">
    <property type="protein sequence ID" value="PSN69474.1"/>
    <property type="molecule type" value="Genomic_DNA"/>
</dbReference>
<gene>
    <name evidence="1" type="primary">AIM41</name>
    <name evidence="2" type="ORF">BS50DRAFT_459307</name>
</gene>
<comment type="similarity">
    <text evidence="1">Belongs to the AIM41 family.</text>
</comment>
<keyword evidence="1" id="KW-0496">Mitochondrion</keyword>
<comment type="subcellular location">
    <subcellularLocation>
        <location evidence="1">Mitochondrion</location>
    </subcellularLocation>
</comment>
<organism evidence="2 3">
    <name type="scientific">Corynespora cassiicola Philippines</name>
    <dbReference type="NCBI Taxonomy" id="1448308"/>
    <lineage>
        <taxon>Eukaryota</taxon>
        <taxon>Fungi</taxon>
        <taxon>Dikarya</taxon>
        <taxon>Ascomycota</taxon>
        <taxon>Pezizomycotina</taxon>
        <taxon>Dothideomycetes</taxon>
        <taxon>Pleosporomycetidae</taxon>
        <taxon>Pleosporales</taxon>
        <taxon>Corynesporascaceae</taxon>
        <taxon>Corynespora</taxon>
    </lineage>
</organism>
<dbReference type="InterPro" id="IPR042184">
    <property type="entry name" value="YqeY/Aim41_N"/>
</dbReference>
<dbReference type="Proteomes" id="UP000240883">
    <property type="component" value="Unassembled WGS sequence"/>
</dbReference>
<evidence type="ECO:0000313" key="3">
    <source>
        <dbReference type="Proteomes" id="UP000240883"/>
    </source>
</evidence>
<keyword evidence="3" id="KW-1185">Reference proteome</keyword>
<dbReference type="PANTHER" id="PTHR28055:SF1">
    <property type="entry name" value="ALTERED INHERITANCE OF MITOCHONDRIA PROTEIN 41, MITOCHONDRIAL"/>
    <property type="match status" value="1"/>
</dbReference>
<feature type="non-terminal residue" evidence="2">
    <location>
        <position position="147"/>
    </location>
</feature>
<dbReference type="GO" id="GO:0005739">
    <property type="term" value="C:mitochondrion"/>
    <property type="evidence" value="ECO:0007669"/>
    <property type="project" value="UniProtKB-SubCell"/>
</dbReference>
<dbReference type="SUPFAM" id="SSF89095">
    <property type="entry name" value="GatB/YqeY motif"/>
    <property type="match status" value="1"/>
</dbReference>
<name>A0A2T2NVP7_CORCC</name>
<protein>
    <recommendedName>
        <fullName evidence="1">Altered inheritance of mitochondria protein 41</fullName>
    </recommendedName>
</protein>
<dbReference type="InterPro" id="IPR019004">
    <property type="entry name" value="YqeY/Aim41"/>
</dbReference>
<accession>A0A2T2NVP7</accession>
<dbReference type="Gene3D" id="1.10.1510.10">
    <property type="entry name" value="Uncharacterised protein YqeY/AIM41 PF09424, N-terminal domain"/>
    <property type="match status" value="1"/>
</dbReference>
<feature type="non-terminal residue" evidence="2">
    <location>
        <position position="1"/>
    </location>
</feature>
<dbReference type="AlphaFoldDB" id="A0A2T2NVP7"/>
<reference evidence="2 3" key="1">
    <citation type="journal article" date="2018" name="Front. Microbiol.">
        <title>Genome-Wide Analysis of Corynespora cassiicola Leaf Fall Disease Putative Effectors.</title>
        <authorList>
            <person name="Lopez D."/>
            <person name="Ribeiro S."/>
            <person name="Label P."/>
            <person name="Fumanal B."/>
            <person name="Venisse J.S."/>
            <person name="Kohler A."/>
            <person name="de Oliveira R.R."/>
            <person name="Labutti K."/>
            <person name="Lipzen A."/>
            <person name="Lail K."/>
            <person name="Bauer D."/>
            <person name="Ohm R.A."/>
            <person name="Barry K.W."/>
            <person name="Spatafora J."/>
            <person name="Grigoriev I.V."/>
            <person name="Martin F.M."/>
            <person name="Pujade-Renaud V."/>
        </authorList>
    </citation>
    <scope>NUCLEOTIDE SEQUENCE [LARGE SCALE GENOMIC DNA]</scope>
    <source>
        <strain evidence="2 3">Philippines</strain>
    </source>
</reference>
<dbReference type="STRING" id="1448308.A0A2T2NVP7"/>
<sequence>VLDSIKADLKTAMRAKDKPRLTAIRAILAEVTNADKAGKPTKGDQPMYNLLQKQINSSKAAIEQCREAKREDLIAKETEQLEILQSYLEQIPVVAHEKLDSIVTSVVQKLEQDGQKVAVGPVMGKVMGLLAKKPFDTTYLKSKVEEA</sequence>